<proteinExistence type="predicted"/>
<dbReference type="Pfam" id="PF11013">
    <property type="entry name" value="DUF2851"/>
    <property type="match status" value="1"/>
</dbReference>
<sequence>MKEKFLHYVWQYKLLHQPKLYSAQNEKITIINCGVYNTNSGPDFLNAKIQIDNQLWYGNIEIHIKSSDWYTHKHETDSNYDAVILHVVWENDAEVFMKNNKPIPTLELNDKVDGNILKNYQSLVYQNSNWIPCGKQISKVNSFTLENWLERLFFERLEQKSKFILELLSETNNDYEAVLFQMLAKNFGLKVNSEAFLKLSKSFSFSVLRKVRHKEVEISALLFGQGGFLKDDVDIFFYKNLKNEYKYLKHKYLLKPLKKEYFQFFRMRPSNFPTIRIAQLSALYCKHQNLFAEVLKSENIEFLYDLFDIKVHPFWKSHYTFKKESKKSSKKLSKSFIDLVIINTIIPLKYVYFKSKGILKEEELLSLMKSLKPERNSIITNFENLKVKCDNSYASQSLLQLKNRYCDAKRCLECAIGDQLVKAQ</sequence>
<reference evidence="1 2" key="1">
    <citation type="submission" date="2024-05" db="EMBL/GenBank/DDBJ databases">
        <authorList>
            <person name="Duchaud E."/>
        </authorList>
    </citation>
    <scope>NUCLEOTIDE SEQUENCE [LARGE SCALE GENOMIC DNA]</scope>
    <source>
        <strain evidence="1">Ena-SAMPLE-TAB-13-05-2024-13:56:06:370-140302</strain>
    </source>
</reference>
<evidence type="ECO:0008006" key="3">
    <source>
        <dbReference type="Google" id="ProtNLM"/>
    </source>
</evidence>
<organism evidence="1 2">
    <name type="scientific">Tenacibaculum platacis</name>
    <dbReference type="NCBI Taxonomy" id="3137852"/>
    <lineage>
        <taxon>Bacteria</taxon>
        <taxon>Pseudomonadati</taxon>
        <taxon>Bacteroidota</taxon>
        <taxon>Flavobacteriia</taxon>
        <taxon>Flavobacteriales</taxon>
        <taxon>Flavobacteriaceae</taxon>
        <taxon>Tenacibaculum</taxon>
    </lineage>
</organism>
<name>A0ABM9P4E3_9FLAO</name>
<dbReference type="Proteomes" id="UP001497416">
    <property type="component" value="Unassembled WGS sequence"/>
</dbReference>
<accession>A0ABM9P4E3</accession>
<dbReference type="InterPro" id="IPR021272">
    <property type="entry name" value="DUF2851"/>
</dbReference>
<comment type="caution">
    <text evidence="1">The sequence shown here is derived from an EMBL/GenBank/DDBJ whole genome shotgun (WGS) entry which is preliminary data.</text>
</comment>
<dbReference type="EMBL" id="CAXIXY010000006">
    <property type="protein sequence ID" value="CAL2091241.1"/>
    <property type="molecule type" value="Genomic_DNA"/>
</dbReference>
<evidence type="ECO:0000313" key="2">
    <source>
        <dbReference type="Proteomes" id="UP001497416"/>
    </source>
</evidence>
<protein>
    <recommendedName>
        <fullName evidence="3">DUF2851 family protein</fullName>
    </recommendedName>
</protein>
<evidence type="ECO:0000313" key="1">
    <source>
        <dbReference type="EMBL" id="CAL2091241.1"/>
    </source>
</evidence>
<gene>
    <name evidence="1" type="ORF">T190607A01A_40173</name>
</gene>
<dbReference type="RefSeq" id="WP_348713101.1">
    <property type="nucleotide sequence ID" value="NZ_CAXIXY010000006.1"/>
</dbReference>
<keyword evidence="2" id="KW-1185">Reference proteome</keyword>